<proteinExistence type="predicted"/>
<dbReference type="InterPro" id="IPR043519">
    <property type="entry name" value="NT_sf"/>
</dbReference>
<feature type="domain" description="Polymerase nucleotidyl transferase" evidence="1">
    <location>
        <begin position="14"/>
        <end position="72"/>
    </location>
</feature>
<dbReference type="PANTHER" id="PTHR33933:SF1">
    <property type="entry name" value="PROTEIN ADENYLYLTRANSFERASE MNTA-RELATED"/>
    <property type="match status" value="1"/>
</dbReference>
<reference evidence="2" key="1">
    <citation type="submission" date="2021-03" db="EMBL/GenBank/DDBJ databases">
        <title>Genomic Encyclopedia of Type Strains, Phase IV (KMG-IV): sequencing the most valuable type-strain genomes for metagenomic binning, comparative biology and taxonomic classification.</title>
        <authorList>
            <person name="Goeker M."/>
        </authorList>
    </citation>
    <scope>NUCLEOTIDE SEQUENCE</scope>
    <source>
        <strain evidence="2">DSM 101588</strain>
    </source>
</reference>
<protein>
    <submittedName>
        <fullName evidence="2">Nucleotidyltransferase</fullName>
    </submittedName>
</protein>
<keyword evidence="3" id="KW-1185">Reference proteome</keyword>
<organism evidence="2 3">
    <name type="scientific">Thermoanaerobacterium butyriciformans</name>
    <dbReference type="NCBI Taxonomy" id="1702242"/>
    <lineage>
        <taxon>Bacteria</taxon>
        <taxon>Bacillati</taxon>
        <taxon>Bacillota</taxon>
        <taxon>Clostridia</taxon>
        <taxon>Thermoanaerobacterales</taxon>
        <taxon>Thermoanaerobacteraceae</taxon>
        <taxon>Thermoanaerobacterium</taxon>
    </lineage>
</organism>
<dbReference type="EMBL" id="JAGGLT010000009">
    <property type="protein sequence ID" value="MBP2071544.1"/>
    <property type="molecule type" value="Genomic_DNA"/>
</dbReference>
<dbReference type="Gene3D" id="3.30.460.10">
    <property type="entry name" value="Beta Polymerase, domain 2"/>
    <property type="match status" value="1"/>
</dbReference>
<dbReference type="SUPFAM" id="SSF81301">
    <property type="entry name" value="Nucleotidyltransferase"/>
    <property type="match status" value="1"/>
</dbReference>
<dbReference type="Pfam" id="PF01909">
    <property type="entry name" value="NTP_transf_2"/>
    <property type="match status" value="1"/>
</dbReference>
<dbReference type="InterPro" id="IPR002934">
    <property type="entry name" value="Polymerase_NTP_transf_dom"/>
</dbReference>
<evidence type="ECO:0000259" key="1">
    <source>
        <dbReference type="Pfam" id="PF01909"/>
    </source>
</evidence>
<gene>
    <name evidence="2" type="ORF">J2Z80_001064</name>
</gene>
<dbReference type="Proteomes" id="UP001166402">
    <property type="component" value="Unassembled WGS sequence"/>
</dbReference>
<dbReference type="CDD" id="cd05403">
    <property type="entry name" value="NT_KNTase_like"/>
    <property type="match status" value="1"/>
</dbReference>
<comment type="caution">
    <text evidence="2">The sequence shown here is derived from an EMBL/GenBank/DDBJ whole genome shotgun (WGS) entry which is preliminary data.</text>
</comment>
<evidence type="ECO:0000313" key="3">
    <source>
        <dbReference type="Proteomes" id="UP001166402"/>
    </source>
</evidence>
<accession>A0ABS4NCZ2</accession>
<evidence type="ECO:0000313" key="2">
    <source>
        <dbReference type="EMBL" id="MBP2071544.1"/>
    </source>
</evidence>
<sequence length="163" mass="18888">MMIEYFNEILYLLKSACQEVYGDNLISLVIFGSVARGTPSPESDIDILIVAENIPDGRIKRVQQFNKVESLLENYIEKLRNLKIYTELSPIIKTPSEVKIGSLLFLDMINDAKILYDKNDFFSKYLSELSSNLKKMGAYKVGNNEKWHWVIKPDYKNDEVFHI</sequence>
<dbReference type="PANTHER" id="PTHR33933">
    <property type="entry name" value="NUCLEOTIDYLTRANSFERASE"/>
    <property type="match status" value="1"/>
</dbReference>
<name>A0ABS4NCZ2_9THEO</name>
<dbReference type="InterPro" id="IPR052548">
    <property type="entry name" value="Type_VII_TA_antitoxin"/>
</dbReference>